<dbReference type="Proteomes" id="UP000294802">
    <property type="component" value="Unassembled WGS sequence"/>
</dbReference>
<gene>
    <name evidence="2" type="ORF">ERX29_02165</name>
</gene>
<reference evidence="2 3" key="1">
    <citation type="submission" date="2019-01" db="EMBL/GenBank/DDBJ databases">
        <title>Draft genome sequences of the type strains of six Macrococcus species.</title>
        <authorList>
            <person name="Mazhar S."/>
            <person name="Altermann E."/>
            <person name="Hill C."/>
            <person name="Mcauliffe O."/>
        </authorList>
    </citation>
    <scope>NUCLEOTIDE SEQUENCE [LARGE SCALE GENOMIC DNA]</scope>
    <source>
        <strain evidence="2 3">CCM4815</strain>
    </source>
</reference>
<protein>
    <submittedName>
        <fullName evidence="2">Uncharacterized protein</fullName>
    </submittedName>
</protein>
<dbReference type="EMBL" id="SCWB01000002">
    <property type="protein sequence ID" value="TDM12829.1"/>
    <property type="molecule type" value="Genomic_DNA"/>
</dbReference>
<feature type="transmembrane region" description="Helical" evidence="1">
    <location>
        <begin position="27"/>
        <end position="50"/>
    </location>
</feature>
<sequence length="96" mass="11678">MQKVLMLLYIIMHIVFAASYFINSGIIFFTTYFWLFFCILTFITGLFYLYARRPVKEKNLTYKLLAIILTLISLLSFFFILYLNFVNPYFYLEFRN</sequence>
<evidence type="ECO:0000256" key="1">
    <source>
        <dbReference type="SAM" id="Phobius"/>
    </source>
</evidence>
<evidence type="ECO:0000313" key="2">
    <source>
        <dbReference type="EMBL" id="TDM12829.1"/>
    </source>
</evidence>
<organism evidence="2 3">
    <name type="scientific">Macrococcus lamae</name>
    <dbReference type="NCBI Taxonomy" id="198484"/>
    <lineage>
        <taxon>Bacteria</taxon>
        <taxon>Bacillati</taxon>
        <taxon>Bacillota</taxon>
        <taxon>Bacilli</taxon>
        <taxon>Bacillales</taxon>
        <taxon>Staphylococcaceae</taxon>
        <taxon>Macrococcus</taxon>
    </lineage>
</organism>
<proteinExistence type="predicted"/>
<dbReference type="AlphaFoldDB" id="A0A4R6BWW0"/>
<accession>A0A4R6BWW0</accession>
<dbReference type="RefSeq" id="WP_133443044.1">
    <property type="nucleotide sequence ID" value="NZ_SCWB01000002.1"/>
</dbReference>
<evidence type="ECO:0000313" key="3">
    <source>
        <dbReference type="Proteomes" id="UP000294802"/>
    </source>
</evidence>
<feature type="transmembrane region" description="Helical" evidence="1">
    <location>
        <begin position="62"/>
        <end position="85"/>
    </location>
</feature>
<comment type="caution">
    <text evidence="2">The sequence shown here is derived from an EMBL/GenBank/DDBJ whole genome shotgun (WGS) entry which is preliminary data.</text>
</comment>
<keyword evidence="1" id="KW-1133">Transmembrane helix</keyword>
<keyword evidence="1" id="KW-0472">Membrane</keyword>
<keyword evidence="1" id="KW-0812">Transmembrane</keyword>
<keyword evidence="3" id="KW-1185">Reference proteome</keyword>
<name>A0A4R6BWW0_9STAP</name>
<dbReference type="OrthoDB" id="2390336at2"/>